<organism evidence="2 3">
    <name type="scientific">Cymbomonas tetramitiformis</name>
    <dbReference type="NCBI Taxonomy" id="36881"/>
    <lineage>
        <taxon>Eukaryota</taxon>
        <taxon>Viridiplantae</taxon>
        <taxon>Chlorophyta</taxon>
        <taxon>Pyramimonadophyceae</taxon>
        <taxon>Pyramimonadales</taxon>
        <taxon>Pyramimonadaceae</taxon>
        <taxon>Cymbomonas</taxon>
    </lineage>
</organism>
<gene>
    <name evidence="2" type="ORF">CYMTET_46495</name>
</gene>
<protein>
    <submittedName>
        <fullName evidence="2">Uncharacterized protein</fullName>
    </submittedName>
</protein>
<dbReference type="AlphaFoldDB" id="A0AAE0BW54"/>
<accession>A0AAE0BW54</accession>
<comment type="caution">
    <text evidence="2">The sequence shown here is derived from an EMBL/GenBank/DDBJ whole genome shotgun (WGS) entry which is preliminary data.</text>
</comment>
<sequence length="202" mass="22737">MLAGGKPDIFADLSACSFCEEDVKVPKAKKCKVVEEDFWDDEDTVTKDTEVVDEEDFWDDEGQDTDDVLADTDIEEAPETDEEDLNTPPATKYEANGDGLVTYERERLANIARREAYMKTLGLDRAKDVTLVLDTHPTHDDTCYVSASLEKLLTLDLKHVPSLYMTEKWELKTKDGTQDVANGLDHTLYPNEDLPVDTDPDV</sequence>
<feature type="region of interest" description="Disordered" evidence="1">
    <location>
        <begin position="182"/>
        <end position="202"/>
    </location>
</feature>
<evidence type="ECO:0000256" key="1">
    <source>
        <dbReference type="SAM" id="MobiDB-lite"/>
    </source>
</evidence>
<reference evidence="2 3" key="1">
    <citation type="journal article" date="2015" name="Genome Biol. Evol.">
        <title>Comparative Genomics of a Bacterivorous Green Alga Reveals Evolutionary Causalities and Consequences of Phago-Mixotrophic Mode of Nutrition.</title>
        <authorList>
            <person name="Burns J.A."/>
            <person name="Paasch A."/>
            <person name="Narechania A."/>
            <person name="Kim E."/>
        </authorList>
    </citation>
    <scope>NUCLEOTIDE SEQUENCE [LARGE SCALE GENOMIC DNA]</scope>
    <source>
        <strain evidence="2 3">PLY_AMNH</strain>
    </source>
</reference>
<evidence type="ECO:0000313" key="3">
    <source>
        <dbReference type="Proteomes" id="UP001190700"/>
    </source>
</evidence>
<keyword evidence="3" id="KW-1185">Reference proteome</keyword>
<name>A0AAE0BW54_9CHLO</name>
<proteinExistence type="predicted"/>
<feature type="compositionally biased region" description="Acidic residues" evidence="1">
    <location>
        <begin position="54"/>
        <end position="85"/>
    </location>
</feature>
<feature type="region of interest" description="Disordered" evidence="1">
    <location>
        <begin position="54"/>
        <end position="95"/>
    </location>
</feature>
<dbReference type="EMBL" id="LGRX02032592">
    <property type="protein sequence ID" value="KAK3243872.1"/>
    <property type="molecule type" value="Genomic_DNA"/>
</dbReference>
<evidence type="ECO:0000313" key="2">
    <source>
        <dbReference type="EMBL" id="KAK3243872.1"/>
    </source>
</evidence>
<dbReference type="Proteomes" id="UP001190700">
    <property type="component" value="Unassembled WGS sequence"/>
</dbReference>